<dbReference type="Gene3D" id="3.30.70.270">
    <property type="match status" value="1"/>
</dbReference>
<dbReference type="InterPro" id="IPR050116">
    <property type="entry name" value="DNA_polymerase-Y"/>
</dbReference>
<dbReference type="PROSITE" id="PS50173">
    <property type="entry name" value="UMUC"/>
    <property type="match status" value="1"/>
</dbReference>
<dbReference type="GO" id="GO:0006281">
    <property type="term" value="P:DNA repair"/>
    <property type="evidence" value="ECO:0007669"/>
    <property type="project" value="UniProtKB-KW"/>
</dbReference>
<dbReference type="GO" id="GO:0003684">
    <property type="term" value="F:damaged DNA binding"/>
    <property type="evidence" value="ECO:0007669"/>
    <property type="project" value="InterPro"/>
</dbReference>
<comment type="similarity">
    <text evidence="1">Belongs to the DNA polymerase type-Y family.</text>
</comment>
<protein>
    <submittedName>
        <fullName evidence="7">DNA polymerase V subunit UmuC</fullName>
    </submittedName>
</protein>
<reference evidence="7 8" key="1">
    <citation type="submission" date="2016-05" db="EMBL/GenBank/DDBJ databases">
        <title>Genome Sequence of Pseudomonas citronellolis Strain SJTE-3, an Estrogens and Persistent Organic Pollutants degradation strain.</title>
        <authorList>
            <person name="Liang R."/>
        </authorList>
    </citation>
    <scope>NUCLEOTIDE SEQUENCE [LARGE SCALE GENOMIC DNA]</scope>
    <source>
        <strain evidence="7 8">SJTE-3</strain>
        <plasmid evidence="8">Plasmid prbl16</plasmid>
    </source>
</reference>
<sequence>MGSDQHAAQEHAVSVFALVDCNSFYCSCERIFRPDLAQKAVVVLSNNDACIIARSREAKALGLKMGDPYFKVKRFLDQRGVTAFSSNYALYADVSNRVMRTISTLVASIEVYSVDECWCDLTGMPGDLEQLGRDIQARVRQWVNIPVGVGIGPTKTLAKLAQWAGKNWPATGGVVNLMDSQRQQKLLKLAPVGEVWGVGRKLSSQLETLGIKTAFDLASADPRHIGRMFSKVLERTARELRGEQWLKMHDDPDPKKEIVSSKMFGRRVYLLEELRQAVAAYTTRAAEKLREQDSVCSELVVSVQTSPFADPAERYWNGARMLLPTPTADTRDLIQAANQGLHGIYRDGFAYSKCTIQLCRLSQLEGLTHDMFAPQPRRNVDSLMATMDLVNERFGRGALRVASIPVEAGWAMRREMLSPSYTTSWRELPRAR</sequence>
<evidence type="ECO:0000256" key="3">
    <source>
        <dbReference type="ARBA" id="ARBA00023199"/>
    </source>
</evidence>
<dbReference type="Gene3D" id="1.10.150.20">
    <property type="entry name" value="5' to 3' exonuclease, C-terminal subdomain"/>
    <property type="match status" value="1"/>
</dbReference>
<dbReference type="PANTHER" id="PTHR11076:SF34">
    <property type="entry name" value="PROTEIN UMUC"/>
    <property type="match status" value="1"/>
</dbReference>
<accession>A0A1A9KP42</accession>
<dbReference type="GO" id="GO:0003887">
    <property type="term" value="F:DNA-directed DNA polymerase activity"/>
    <property type="evidence" value="ECO:0007669"/>
    <property type="project" value="TreeGrafter"/>
</dbReference>
<dbReference type="NCBIfam" id="NF002955">
    <property type="entry name" value="PRK03609.1"/>
    <property type="match status" value="1"/>
</dbReference>
<dbReference type="InterPro" id="IPR025188">
    <property type="entry name" value="DUF4113"/>
</dbReference>
<dbReference type="Gene3D" id="3.40.1170.60">
    <property type="match status" value="1"/>
</dbReference>
<dbReference type="GO" id="GO:0042276">
    <property type="term" value="P:error-prone translesion synthesis"/>
    <property type="evidence" value="ECO:0007669"/>
    <property type="project" value="TreeGrafter"/>
</dbReference>
<feature type="domain" description="UmuC" evidence="6">
    <location>
        <begin position="16"/>
        <end position="199"/>
    </location>
</feature>
<keyword evidence="5" id="KW-0742">SOS response</keyword>
<dbReference type="Pfam" id="PF00817">
    <property type="entry name" value="IMS"/>
    <property type="match status" value="1"/>
</dbReference>
<dbReference type="GO" id="GO:0005829">
    <property type="term" value="C:cytosol"/>
    <property type="evidence" value="ECO:0007669"/>
    <property type="project" value="TreeGrafter"/>
</dbReference>
<evidence type="ECO:0000313" key="8">
    <source>
        <dbReference type="Proteomes" id="UP000077748"/>
    </source>
</evidence>
<dbReference type="GO" id="GO:0009432">
    <property type="term" value="P:SOS response"/>
    <property type="evidence" value="ECO:0007669"/>
    <property type="project" value="UniProtKB-KW"/>
</dbReference>
<evidence type="ECO:0000313" key="7">
    <source>
        <dbReference type="EMBL" id="ANI18753.1"/>
    </source>
</evidence>
<gene>
    <name evidence="7" type="ORF">A9C11_32355</name>
</gene>
<dbReference type="Pfam" id="PF13438">
    <property type="entry name" value="DUF4113"/>
    <property type="match status" value="1"/>
</dbReference>
<keyword evidence="2" id="KW-0227">DNA damage</keyword>
<keyword evidence="3" id="KW-0741">SOS mutagenesis</keyword>
<keyword evidence="4" id="KW-0234">DNA repair</keyword>
<dbReference type="AlphaFoldDB" id="A0A1A9KP42"/>
<dbReference type="InterPro" id="IPR017961">
    <property type="entry name" value="DNA_pol_Y-fam_little_finger"/>
</dbReference>
<name>A0A1A9KP42_9PSED</name>
<dbReference type="Proteomes" id="UP000077748">
    <property type="component" value="Plasmid pRBL16"/>
</dbReference>
<dbReference type="EMBL" id="CP015879">
    <property type="protein sequence ID" value="ANI18753.1"/>
    <property type="molecule type" value="Genomic_DNA"/>
</dbReference>
<evidence type="ECO:0000256" key="2">
    <source>
        <dbReference type="ARBA" id="ARBA00022763"/>
    </source>
</evidence>
<organism evidence="7 8">
    <name type="scientific">Pseudomonas citronellolis</name>
    <dbReference type="NCBI Taxonomy" id="53408"/>
    <lineage>
        <taxon>Bacteria</taxon>
        <taxon>Pseudomonadati</taxon>
        <taxon>Pseudomonadota</taxon>
        <taxon>Gammaproteobacteria</taxon>
        <taxon>Pseudomonadales</taxon>
        <taxon>Pseudomonadaceae</taxon>
        <taxon>Pseudomonas</taxon>
    </lineage>
</organism>
<geneLocation type="plasmid" evidence="8">
    <name>prbl16</name>
</geneLocation>
<dbReference type="CDD" id="cd01700">
    <property type="entry name" value="PolY_Pol_V_umuC"/>
    <property type="match status" value="1"/>
</dbReference>
<evidence type="ECO:0000256" key="1">
    <source>
        <dbReference type="ARBA" id="ARBA00010945"/>
    </source>
</evidence>
<evidence type="ECO:0000259" key="6">
    <source>
        <dbReference type="PROSITE" id="PS50173"/>
    </source>
</evidence>
<dbReference type="SUPFAM" id="SSF56672">
    <property type="entry name" value="DNA/RNA polymerases"/>
    <property type="match status" value="1"/>
</dbReference>
<dbReference type="InterPro" id="IPR001126">
    <property type="entry name" value="UmuC"/>
</dbReference>
<dbReference type="PANTHER" id="PTHR11076">
    <property type="entry name" value="DNA REPAIR POLYMERASE UMUC / TRANSFERASE FAMILY MEMBER"/>
    <property type="match status" value="1"/>
</dbReference>
<dbReference type="InterPro" id="IPR043128">
    <property type="entry name" value="Rev_trsase/Diguanyl_cyclase"/>
</dbReference>
<proteinExistence type="inferred from homology"/>
<dbReference type="Pfam" id="PF11799">
    <property type="entry name" value="IMS_C"/>
    <property type="match status" value="1"/>
</dbReference>
<evidence type="ECO:0000256" key="5">
    <source>
        <dbReference type="ARBA" id="ARBA00023236"/>
    </source>
</evidence>
<dbReference type="InterPro" id="IPR043502">
    <property type="entry name" value="DNA/RNA_pol_sf"/>
</dbReference>
<evidence type="ECO:0000256" key="4">
    <source>
        <dbReference type="ARBA" id="ARBA00023204"/>
    </source>
</evidence>
<keyword evidence="7" id="KW-0614">Plasmid</keyword>